<proteinExistence type="predicted"/>
<name>A0A455VHE8_9GAMM</name>
<dbReference type="AlphaFoldDB" id="A0A455VHE8"/>
<accession>A0A455VHE8</accession>
<feature type="domain" description="Insertion element IS1 protein InsA helix-turn-helix" evidence="1">
    <location>
        <begin position="9"/>
        <end position="53"/>
    </location>
</feature>
<dbReference type="InterPro" id="IPR051252">
    <property type="entry name" value="IS1_transposase_InsA"/>
</dbReference>
<evidence type="ECO:0000313" key="3">
    <source>
        <dbReference type="Proteomes" id="UP000324392"/>
    </source>
</evidence>
<dbReference type="Pfam" id="PF12759">
    <property type="entry name" value="HTH_Tnp_IS1"/>
    <property type="match status" value="1"/>
</dbReference>
<dbReference type="InterPro" id="IPR024431">
    <property type="entry name" value="InsA_HTH_dom"/>
</dbReference>
<reference evidence="2 3" key="1">
    <citation type="submission" date="2019-03" db="EMBL/GenBank/DDBJ databases">
        <title>The genome sequence of Candidatus Serratia symbiotica strain IS.</title>
        <authorList>
            <person name="Nikoh N."/>
            <person name="Koga R."/>
            <person name="Oshima K."/>
            <person name="Hattori M."/>
            <person name="Fukatsu T."/>
        </authorList>
    </citation>
    <scope>NUCLEOTIDE SEQUENCE [LARGE SCALE GENOMIC DNA]</scope>
    <source>
        <strain evidence="2 3">IS</strain>
    </source>
</reference>
<organism evidence="2 3">
    <name type="scientific">Serratia symbiotica</name>
    <dbReference type="NCBI Taxonomy" id="138074"/>
    <lineage>
        <taxon>Bacteria</taxon>
        <taxon>Pseudomonadati</taxon>
        <taxon>Pseudomonadota</taxon>
        <taxon>Gammaproteobacteria</taxon>
        <taxon>Enterobacterales</taxon>
        <taxon>Yersiniaceae</taxon>
        <taxon>Serratia</taxon>
    </lineage>
</organism>
<protein>
    <submittedName>
        <fullName evidence="2">Insertion sequence protein</fullName>
    </submittedName>
</protein>
<dbReference type="PANTHER" id="PTHR47923">
    <property type="entry name" value="INSERTION ELEMENT IS1 1 PROTEIN INSA-RELATED"/>
    <property type="match status" value="1"/>
</dbReference>
<dbReference type="GO" id="GO:0006313">
    <property type="term" value="P:DNA transposition"/>
    <property type="evidence" value="ECO:0007669"/>
    <property type="project" value="TreeGrafter"/>
</dbReference>
<sequence length="61" mass="6665">MLTNLSIDYVYRACLPGMKEQIVDLAMNNIGSWDTARALHVSINAVVSTLKNAHQGCLTTT</sequence>
<dbReference type="EMBL" id="AP019531">
    <property type="protein sequence ID" value="BBI92412.1"/>
    <property type="molecule type" value="Genomic_DNA"/>
</dbReference>
<evidence type="ECO:0000313" key="2">
    <source>
        <dbReference type="EMBL" id="BBI92412.1"/>
    </source>
</evidence>
<evidence type="ECO:0000259" key="1">
    <source>
        <dbReference type="Pfam" id="PF12759"/>
    </source>
</evidence>
<dbReference type="Proteomes" id="UP000324392">
    <property type="component" value="Chromosome"/>
</dbReference>
<gene>
    <name evidence="2" type="primary">insA</name>
    <name evidence="2" type="ORF">SSYIS1_21300</name>
</gene>
<dbReference type="PANTHER" id="PTHR47923:SF1">
    <property type="entry name" value="INSERTION ELEMENT IS1 1 PROTEIN INSA-RELATED"/>
    <property type="match status" value="1"/>
</dbReference>